<sequence>MQTLNTSASALARLPQEWRHWINENLARRCEPAVMAAVMVRDGHFDNRLAQAAIEEARRAWFPQLPPAPSPEPRVLPRIDTSSNRVLAGDRQVGIVLSLAAPRVVVVSDLLSDEECDELIAYSYDRLERSPVVADSDGKTQVHAHRTSRGAMLQRAESPLVARIEARLEALTGWPAERGEGLQVLRYEKGNEYRPHFDWFDPALPGPRKHLERGGQRVATIVMYLSDVGQGGGTSFPKAGLQVQPKKGSAVFFLNVSEFGEPDQLSLHAGEPVETGVKVVATKWMRERAYV</sequence>
<dbReference type="RefSeq" id="WP_220807811.1">
    <property type="nucleotide sequence ID" value="NZ_BPMK01000006.1"/>
</dbReference>
<protein>
    <recommendedName>
        <fullName evidence="7">Fe2OG dioxygenase domain-containing protein</fullName>
    </recommendedName>
</protein>
<dbReference type="Proteomes" id="UP000887222">
    <property type="component" value="Unassembled WGS sequence"/>
</dbReference>
<keyword evidence="4" id="KW-0223">Dioxygenase</keyword>
<evidence type="ECO:0000256" key="4">
    <source>
        <dbReference type="ARBA" id="ARBA00022964"/>
    </source>
</evidence>
<reference evidence="8 9" key="1">
    <citation type="journal article" date="2022" name="Int. J. Syst. Evol. Microbiol.">
        <title>Noviherbaspirillum aridicola sp. nov., isolated from an arid soil in Pakistan.</title>
        <authorList>
            <person name="Khan I.U."/>
            <person name="Saqib M."/>
            <person name="Amin A."/>
            <person name="Hussain F."/>
            <person name="Li L."/>
            <person name="Liu Y.H."/>
            <person name="Fang B.Z."/>
            <person name="Ahmed I."/>
            <person name="Li W.J."/>
        </authorList>
    </citation>
    <scope>NUCLEOTIDE SEQUENCE [LARGE SCALE GENOMIC DNA]</scope>
    <source>
        <strain evidence="8 9">NCCP-691</strain>
    </source>
</reference>
<dbReference type="Gene3D" id="2.60.120.620">
    <property type="entry name" value="q2cbj1_9rhob like domain"/>
    <property type="match status" value="1"/>
</dbReference>
<evidence type="ECO:0000259" key="7">
    <source>
        <dbReference type="PROSITE" id="PS51471"/>
    </source>
</evidence>
<keyword evidence="6" id="KW-0408">Iron</keyword>
<keyword evidence="9" id="KW-1185">Reference proteome</keyword>
<name>A0ABQ4Q386_9BURK</name>
<keyword evidence="2" id="KW-0479">Metal-binding</keyword>
<gene>
    <name evidence="8" type="ORF">NCCP691_16670</name>
</gene>
<comment type="cofactor">
    <cofactor evidence="1">
        <name>L-ascorbate</name>
        <dbReference type="ChEBI" id="CHEBI:38290"/>
    </cofactor>
</comment>
<evidence type="ECO:0000313" key="9">
    <source>
        <dbReference type="Proteomes" id="UP000887222"/>
    </source>
</evidence>
<dbReference type="InterPro" id="IPR044862">
    <property type="entry name" value="Pro_4_hyd_alph_FE2OG_OXY"/>
</dbReference>
<dbReference type="InterPro" id="IPR045054">
    <property type="entry name" value="P4HA-like"/>
</dbReference>
<feature type="domain" description="Fe2OG dioxygenase" evidence="7">
    <location>
        <begin position="178"/>
        <end position="287"/>
    </location>
</feature>
<evidence type="ECO:0000256" key="1">
    <source>
        <dbReference type="ARBA" id="ARBA00001961"/>
    </source>
</evidence>
<evidence type="ECO:0000256" key="6">
    <source>
        <dbReference type="ARBA" id="ARBA00023004"/>
    </source>
</evidence>
<evidence type="ECO:0000256" key="3">
    <source>
        <dbReference type="ARBA" id="ARBA00022896"/>
    </source>
</evidence>
<organism evidence="8 9">
    <name type="scientific">Noviherbaspirillum aridicola</name>
    <dbReference type="NCBI Taxonomy" id="2849687"/>
    <lineage>
        <taxon>Bacteria</taxon>
        <taxon>Pseudomonadati</taxon>
        <taxon>Pseudomonadota</taxon>
        <taxon>Betaproteobacteria</taxon>
        <taxon>Burkholderiales</taxon>
        <taxon>Oxalobacteraceae</taxon>
        <taxon>Noviherbaspirillum</taxon>
    </lineage>
</organism>
<keyword evidence="3" id="KW-0847">Vitamin C</keyword>
<dbReference type="Pfam" id="PF13640">
    <property type="entry name" value="2OG-FeII_Oxy_3"/>
    <property type="match status" value="1"/>
</dbReference>
<dbReference type="InterPro" id="IPR006620">
    <property type="entry name" value="Pro_4_hyd_alph"/>
</dbReference>
<dbReference type="PANTHER" id="PTHR10869:SF246">
    <property type="entry name" value="TRANSMEMBRANE PROLYL 4-HYDROXYLASE"/>
    <property type="match status" value="1"/>
</dbReference>
<evidence type="ECO:0000313" key="8">
    <source>
        <dbReference type="EMBL" id="GIZ51653.1"/>
    </source>
</evidence>
<dbReference type="SMART" id="SM00702">
    <property type="entry name" value="P4Hc"/>
    <property type="match status" value="1"/>
</dbReference>
<evidence type="ECO:0000256" key="2">
    <source>
        <dbReference type="ARBA" id="ARBA00022723"/>
    </source>
</evidence>
<dbReference type="PANTHER" id="PTHR10869">
    <property type="entry name" value="PROLYL 4-HYDROXYLASE ALPHA SUBUNIT"/>
    <property type="match status" value="1"/>
</dbReference>
<proteinExistence type="predicted"/>
<dbReference type="EMBL" id="BPMK01000006">
    <property type="protein sequence ID" value="GIZ51653.1"/>
    <property type="molecule type" value="Genomic_DNA"/>
</dbReference>
<dbReference type="PROSITE" id="PS51471">
    <property type="entry name" value="FE2OG_OXY"/>
    <property type="match status" value="1"/>
</dbReference>
<dbReference type="InterPro" id="IPR005123">
    <property type="entry name" value="Oxoglu/Fe-dep_dioxygenase_dom"/>
</dbReference>
<comment type="caution">
    <text evidence="8">The sequence shown here is derived from an EMBL/GenBank/DDBJ whole genome shotgun (WGS) entry which is preliminary data.</text>
</comment>
<evidence type="ECO:0000256" key="5">
    <source>
        <dbReference type="ARBA" id="ARBA00023002"/>
    </source>
</evidence>
<keyword evidence="5" id="KW-0560">Oxidoreductase</keyword>
<accession>A0ABQ4Q386</accession>